<accession>A0A0F9PUQ9</accession>
<reference evidence="1" key="1">
    <citation type="journal article" date="2015" name="Nature">
        <title>Complex archaea that bridge the gap between prokaryotes and eukaryotes.</title>
        <authorList>
            <person name="Spang A."/>
            <person name="Saw J.H."/>
            <person name="Jorgensen S.L."/>
            <person name="Zaremba-Niedzwiedzka K."/>
            <person name="Martijn J."/>
            <person name="Lind A.E."/>
            <person name="van Eijk R."/>
            <person name="Schleper C."/>
            <person name="Guy L."/>
            <person name="Ettema T.J."/>
        </authorList>
    </citation>
    <scope>NUCLEOTIDE SEQUENCE</scope>
</reference>
<evidence type="ECO:0000313" key="1">
    <source>
        <dbReference type="EMBL" id="KKN35355.1"/>
    </source>
</evidence>
<dbReference type="AlphaFoldDB" id="A0A0F9PUQ9"/>
<proteinExistence type="predicted"/>
<comment type="caution">
    <text evidence="1">The sequence shown here is derived from an EMBL/GenBank/DDBJ whole genome shotgun (WGS) entry which is preliminary data.</text>
</comment>
<gene>
    <name evidence="1" type="ORF">LCGC14_0784390</name>
</gene>
<organism evidence="1">
    <name type="scientific">marine sediment metagenome</name>
    <dbReference type="NCBI Taxonomy" id="412755"/>
    <lineage>
        <taxon>unclassified sequences</taxon>
        <taxon>metagenomes</taxon>
        <taxon>ecological metagenomes</taxon>
    </lineage>
</organism>
<sequence>MMKNIYRATAVLELERFARDLMETQYRLISMTVEPGSPGLNEKERRRVQIACGKVSDACMSLASLVNDLSVEVLCGEGDGPRVLVSGPGVLVVRYKCPDCGVTGDAIMRGKALSGEERKPMCLACMEVE</sequence>
<dbReference type="EMBL" id="LAZR01002043">
    <property type="protein sequence ID" value="KKN35355.1"/>
    <property type="molecule type" value="Genomic_DNA"/>
</dbReference>
<name>A0A0F9PUQ9_9ZZZZ</name>
<protein>
    <submittedName>
        <fullName evidence="1">Uncharacterized protein</fullName>
    </submittedName>
</protein>